<dbReference type="CDD" id="cd00067">
    <property type="entry name" value="GAL4"/>
    <property type="match status" value="1"/>
</dbReference>
<dbReference type="Pfam" id="PF00172">
    <property type="entry name" value="Zn_clus"/>
    <property type="match status" value="1"/>
</dbReference>
<feature type="compositionally biased region" description="Low complexity" evidence="2">
    <location>
        <begin position="234"/>
        <end position="257"/>
    </location>
</feature>
<dbReference type="GO" id="GO:0008270">
    <property type="term" value="F:zinc ion binding"/>
    <property type="evidence" value="ECO:0007669"/>
    <property type="project" value="InterPro"/>
</dbReference>
<evidence type="ECO:0000313" key="5">
    <source>
        <dbReference type="Proteomes" id="UP001152607"/>
    </source>
</evidence>
<evidence type="ECO:0000256" key="2">
    <source>
        <dbReference type="SAM" id="MobiDB-lite"/>
    </source>
</evidence>
<sequence>MTSENKKSALTQGLMARESWTDYINWNDEYDPVFEGANASTHHHQEYGSQYSNPANYSSDRHDLLLANQGLLSDYEFVSAPSSTAEGTSPLGQDSSWPSTTTGTSPFMDRAMAYPSSINVCEDLLSPSHVSAISPLFGSDSFTSPNSYPTTARPLPFNPYLATSPNAFNNLDISASQALSNLGSWVEQSPLPQSNHGEFSSRVGINEIPEIVCEGTMPISIPFSQKSSPTFPSQQWTATPTEPQEQQQQQLPTPSQPINISQSRFQRQQVPPLLPVSPDHRSLPRSASLSSSISKHERRRSRTSISQSRNEYAWVNYEPQSETNSLVPSVNGIQGRRNRGRVGPLRVDQRSHAALMRRVASCSSCRKRKEKCDPGIPCRSCIEYYKGDLINHPCRDFRISDLSNDFLAERLGWHPIERSISSFVGPHGYHEATDLTYRIPLTFGFGPALMLSVHPVQIADMPRLRHNHLIYSWPPNTTAPIQHTHAVLPAVITAQAKLSLQNDLDKHLALLVKQHFREFPLFCSPLNILREVYILYRTLPTMSAYARLLEQSLKLLVLVHIGGDVTLPTSSTHPDLQDLMNATMQQNSEQLTTTPCFIRSQFGAVMPSLALCIMKEVLLSLEQLLVHRDPKEWPIALATLIVVLITVESIQYHAAKLPYHYSYDSLTSRSQLESESRVDDEGAVKSLLGFYAVCFSSCHTKLHERWDAGRTMGDAGHGATPGDKFIESVREAIRKAASEDDYLVRKAGAQRAGDDMRYFFDRLAARLLVLNP</sequence>
<dbReference type="InterPro" id="IPR052973">
    <property type="entry name" value="Fungal_sec-metab_reg_TF"/>
</dbReference>
<feature type="compositionally biased region" description="Low complexity" evidence="2">
    <location>
        <begin position="95"/>
        <end position="104"/>
    </location>
</feature>
<dbReference type="PANTHER" id="PTHR35392:SF3">
    <property type="entry name" value="ZN(2)-C6 FUNGAL-TYPE DOMAIN-CONTAINING PROTEIN"/>
    <property type="match status" value="1"/>
</dbReference>
<dbReference type="InterPro" id="IPR036864">
    <property type="entry name" value="Zn2-C6_fun-type_DNA-bd_sf"/>
</dbReference>
<dbReference type="GO" id="GO:0000981">
    <property type="term" value="F:DNA-binding transcription factor activity, RNA polymerase II-specific"/>
    <property type="evidence" value="ECO:0007669"/>
    <property type="project" value="InterPro"/>
</dbReference>
<protein>
    <recommendedName>
        <fullName evidence="3">Zn(2)-C6 fungal-type domain-containing protein</fullName>
    </recommendedName>
</protein>
<accession>A0A9W4UVB6</accession>
<feature type="region of interest" description="Disordered" evidence="2">
    <location>
        <begin position="223"/>
        <end position="258"/>
    </location>
</feature>
<proteinExistence type="predicted"/>
<comment type="caution">
    <text evidence="4">The sequence shown here is derived from an EMBL/GenBank/DDBJ whole genome shotgun (WGS) entry which is preliminary data.</text>
</comment>
<evidence type="ECO:0000259" key="3">
    <source>
        <dbReference type="PROSITE" id="PS50048"/>
    </source>
</evidence>
<feature type="region of interest" description="Disordered" evidence="2">
    <location>
        <begin position="82"/>
        <end position="104"/>
    </location>
</feature>
<evidence type="ECO:0000313" key="4">
    <source>
        <dbReference type="EMBL" id="CAI6341832.1"/>
    </source>
</evidence>
<dbReference type="Proteomes" id="UP001152607">
    <property type="component" value="Unassembled WGS sequence"/>
</dbReference>
<keyword evidence="1" id="KW-0539">Nucleus</keyword>
<dbReference type="PROSITE" id="PS50048">
    <property type="entry name" value="ZN2_CY6_FUNGAL_2"/>
    <property type="match status" value="1"/>
</dbReference>
<dbReference type="OrthoDB" id="3921198at2759"/>
<dbReference type="AlphaFoldDB" id="A0A9W4UVB6"/>
<dbReference type="SUPFAM" id="SSF57701">
    <property type="entry name" value="Zn2/Cys6 DNA-binding domain"/>
    <property type="match status" value="1"/>
</dbReference>
<feature type="compositionally biased region" description="Low complexity" evidence="2">
    <location>
        <begin position="284"/>
        <end position="293"/>
    </location>
</feature>
<name>A0A9W4UVB6_9PLEO</name>
<organism evidence="4 5">
    <name type="scientific">Periconia digitata</name>
    <dbReference type="NCBI Taxonomy" id="1303443"/>
    <lineage>
        <taxon>Eukaryota</taxon>
        <taxon>Fungi</taxon>
        <taxon>Dikarya</taxon>
        <taxon>Ascomycota</taxon>
        <taxon>Pezizomycotina</taxon>
        <taxon>Dothideomycetes</taxon>
        <taxon>Pleosporomycetidae</taxon>
        <taxon>Pleosporales</taxon>
        <taxon>Massarineae</taxon>
        <taxon>Periconiaceae</taxon>
        <taxon>Periconia</taxon>
    </lineage>
</organism>
<evidence type="ECO:0000256" key="1">
    <source>
        <dbReference type="ARBA" id="ARBA00023242"/>
    </source>
</evidence>
<dbReference type="SMART" id="SM00066">
    <property type="entry name" value="GAL4"/>
    <property type="match status" value="1"/>
</dbReference>
<dbReference type="EMBL" id="CAOQHR010000012">
    <property type="protein sequence ID" value="CAI6341832.1"/>
    <property type="molecule type" value="Genomic_DNA"/>
</dbReference>
<keyword evidence="5" id="KW-1185">Reference proteome</keyword>
<feature type="domain" description="Zn(2)-C6 fungal-type" evidence="3">
    <location>
        <begin position="361"/>
        <end position="396"/>
    </location>
</feature>
<feature type="compositionally biased region" description="Polar residues" evidence="2">
    <location>
        <begin position="223"/>
        <end position="233"/>
    </location>
</feature>
<dbReference type="InterPro" id="IPR001138">
    <property type="entry name" value="Zn2Cys6_DnaBD"/>
</dbReference>
<dbReference type="PANTHER" id="PTHR35392">
    <property type="entry name" value="ZN(II)2CYS6 TRANSCRIPTION FACTOR (EUROFUNG)-RELATED-RELATED"/>
    <property type="match status" value="1"/>
</dbReference>
<feature type="compositionally biased region" description="Polar residues" evidence="2">
    <location>
        <begin position="82"/>
        <end position="94"/>
    </location>
</feature>
<gene>
    <name evidence="4" type="ORF">PDIGIT_LOCUS15032</name>
</gene>
<feature type="region of interest" description="Disordered" evidence="2">
    <location>
        <begin position="272"/>
        <end position="307"/>
    </location>
</feature>
<reference evidence="4" key="1">
    <citation type="submission" date="2023-01" db="EMBL/GenBank/DDBJ databases">
        <authorList>
            <person name="Van Ghelder C."/>
            <person name="Rancurel C."/>
        </authorList>
    </citation>
    <scope>NUCLEOTIDE SEQUENCE</scope>
    <source>
        <strain evidence="4">CNCM I-4278</strain>
    </source>
</reference>